<dbReference type="PANTHER" id="PTHR37309:SF1">
    <property type="entry name" value="SLR0284 PROTEIN"/>
    <property type="match status" value="1"/>
</dbReference>
<protein>
    <recommendedName>
        <fullName evidence="4">4 TMS phage holin, superfamily IV</fullName>
    </recommendedName>
</protein>
<dbReference type="OrthoDB" id="1701386at2"/>
<dbReference type="PANTHER" id="PTHR37309">
    <property type="entry name" value="SLR0284 PROTEIN"/>
    <property type="match status" value="1"/>
</dbReference>
<feature type="transmembrane region" description="Helical" evidence="1">
    <location>
        <begin position="87"/>
        <end position="106"/>
    </location>
</feature>
<accession>A0A1C0A542</accession>
<reference evidence="2 3" key="2">
    <citation type="submission" date="2016-08" db="EMBL/GenBank/DDBJ databases">
        <title>Orenia metallireducens sp. nov. strain Z6, a Novel Metal-reducing Firmicute from the Deep Subsurface.</title>
        <authorList>
            <person name="Maxim B.I."/>
            <person name="Kenneth K."/>
            <person name="Flynn T.M."/>
            <person name="Oloughlin E.J."/>
            <person name="Locke R.A."/>
            <person name="Weber J.R."/>
            <person name="Egan S.M."/>
            <person name="Mackie R.I."/>
            <person name="Cann I.K."/>
        </authorList>
    </citation>
    <scope>NUCLEOTIDE SEQUENCE [LARGE SCALE GENOMIC DNA]</scope>
    <source>
        <strain evidence="2 3">Z6</strain>
    </source>
</reference>
<evidence type="ECO:0000313" key="3">
    <source>
        <dbReference type="Proteomes" id="UP000093514"/>
    </source>
</evidence>
<proteinExistence type="predicted"/>
<keyword evidence="1" id="KW-0812">Transmembrane</keyword>
<gene>
    <name evidence="2" type="ORF">U472_12770</name>
</gene>
<keyword evidence="1" id="KW-0472">Membrane</keyword>
<dbReference type="RefSeq" id="WP_068719136.1">
    <property type="nucleotide sequence ID" value="NZ_LWDV01000010.1"/>
</dbReference>
<name>A0A1C0A542_9FIRM</name>
<keyword evidence="3" id="KW-1185">Reference proteome</keyword>
<feature type="transmembrane region" description="Helical" evidence="1">
    <location>
        <begin position="7"/>
        <end position="26"/>
    </location>
</feature>
<dbReference type="AlphaFoldDB" id="A0A1C0A542"/>
<comment type="caution">
    <text evidence="2">The sequence shown here is derived from an EMBL/GenBank/DDBJ whole genome shotgun (WGS) entry which is preliminary data.</text>
</comment>
<organism evidence="2 3">
    <name type="scientific">Orenia metallireducens</name>
    <dbReference type="NCBI Taxonomy" id="1413210"/>
    <lineage>
        <taxon>Bacteria</taxon>
        <taxon>Bacillati</taxon>
        <taxon>Bacillota</taxon>
        <taxon>Clostridia</taxon>
        <taxon>Halanaerobiales</taxon>
        <taxon>Halobacteroidaceae</taxon>
        <taxon>Orenia</taxon>
    </lineage>
</organism>
<reference evidence="3" key="1">
    <citation type="submission" date="2016-07" db="EMBL/GenBank/DDBJ databases">
        <authorList>
            <person name="Florea S."/>
            <person name="Webb J.S."/>
            <person name="Jaromczyk J."/>
            <person name="Schardl C.L."/>
        </authorList>
    </citation>
    <scope>NUCLEOTIDE SEQUENCE [LARGE SCALE GENOMIC DNA]</scope>
    <source>
        <strain evidence="3">Z6</strain>
    </source>
</reference>
<feature type="transmembrane region" description="Helical" evidence="1">
    <location>
        <begin position="62"/>
        <end position="81"/>
    </location>
</feature>
<keyword evidence="1" id="KW-1133">Transmembrane helix</keyword>
<dbReference type="InterPro" id="IPR007165">
    <property type="entry name" value="Phage_holin_4_2"/>
</dbReference>
<dbReference type="Pfam" id="PF04020">
    <property type="entry name" value="Phage_holin_4_2"/>
    <property type="match status" value="1"/>
</dbReference>
<evidence type="ECO:0008006" key="4">
    <source>
        <dbReference type="Google" id="ProtNLM"/>
    </source>
</evidence>
<evidence type="ECO:0000313" key="2">
    <source>
        <dbReference type="EMBL" id="OCL25233.1"/>
    </source>
</evidence>
<evidence type="ECO:0000256" key="1">
    <source>
        <dbReference type="SAM" id="Phobius"/>
    </source>
</evidence>
<dbReference type="EMBL" id="LWDV01000010">
    <property type="protein sequence ID" value="OCL25233.1"/>
    <property type="molecule type" value="Genomic_DNA"/>
</dbReference>
<sequence>MIGWLGAVVRFIVSAFVLLGVDFLLPNVEINGFVNALIASIVIAFLGYVVENLFGEGLSPQARGLTGFISAALVIYLAQSILAGMRVTFIGALLAALIIGIVDSFVPTELR</sequence>
<dbReference type="Proteomes" id="UP000093514">
    <property type="component" value="Unassembled WGS sequence"/>
</dbReference>
<feature type="transmembrane region" description="Helical" evidence="1">
    <location>
        <begin position="32"/>
        <end position="50"/>
    </location>
</feature>